<feature type="region of interest" description="Disordered" evidence="1">
    <location>
        <begin position="1"/>
        <end position="70"/>
    </location>
</feature>
<dbReference type="GO" id="GO:0016787">
    <property type="term" value="F:hydrolase activity"/>
    <property type="evidence" value="ECO:0007669"/>
    <property type="project" value="InterPro"/>
</dbReference>
<dbReference type="Gene3D" id="3.60.21.10">
    <property type="match status" value="1"/>
</dbReference>
<dbReference type="InterPro" id="IPR029052">
    <property type="entry name" value="Metallo-depent_PP-like"/>
</dbReference>
<organism evidence="3">
    <name type="scientific">Heterosigma akashiwo</name>
    <name type="common">Chromophytic alga</name>
    <name type="synonym">Heterosigma carterae</name>
    <dbReference type="NCBI Taxonomy" id="2829"/>
    <lineage>
        <taxon>Eukaryota</taxon>
        <taxon>Sar</taxon>
        <taxon>Stramenopiles</taxon>
        <taxon>Ochrophyta</taxon>
        <taxon>Raphidophyceae</taxon>
        <taxon>Chattonellales</taxon>
        <taxon>Chattonellaceae</taxon>
        <taxon>Heterosigma</taxon>
    </lineage>
</organism>
<name>A0A7S3UT48_HETAK</name>
<feature type="domain" description="Calcineurin-like phosphoesterase" evidence="2">
    <location>
        <begin position="258"/>
        <end position="515"/>
    </location>
</feature>
<gene>
    <name evidence="3" type="ORF">HAKA00212_LOCUS1235</name>
</gene>
<evidence type="ECO:0000313" key="3">
    <source>
        <dbReference type="EMBL" id="CAE0622502.1"/>
    </source>
</evidence>
<dbReference type="SUPFAM" id="SSF56300">
    <property type="entry name" value="Metallo-dependent phosphatases"/>
    <property type="match status" value="1"/>
</dbReference>
<evidence type="ECO:0000259" key="2">
    <source>
        <dbReference type="Pfam" id="PF00149"/>
    </source>
</evidence>
<accession>A0A7S3UT48</accession>
<dbReference type="InterPro" id="IPR051918">
    <property type="entry name" value="STPP_CPPED1"/>
</dbReference>
<feature type="region of interest" description="Disordered" evidence="1">
    <location>
        <begin position="90"/>
        <end position="134"/>
    </location>
</feature>
<evidence type="ECO:0000256" key="1">
    <source>
        <dbReference type="SAM" id="MobiDB-lite"/>
    </source>
</evidence>
<feature type="compositionally biased region" description="Basic and acidic residues" evidence="1">
    <location>
        <begin position="36"/>
        <end position="53"/>
    </location>
</feature>
<protein>
    <recommendedName>
        <fullName evidence="2">Calcineurin-like phosphoesterase domain-containing protein</fullName>
    </recommendedName>
</protein>
<proteinExistence type="predicted"/>
<dbReference type="EMBL" id="HBIU01003445">
    <property type="protein sequence ID" value="CAE0622502.1"/>
    <property type="molecule type" value="Transcribed_RNA"/>
</dbReference>
<reference evidence="3" key="1">
    <citation type="submission" date="2021-01" db="EMBL/GenBank/DDBJ databases">
        <authorList>
            <person name="Corre E."/>
            <person name="Pelletier E."/>
            <person name="Niang G."/>
            <person name="Scheremetjew M."/>
            <person name="Finn R."/>
            <person name="Kale V."/>
            <person name="Holt S."/>
            <person name="Cochrane G."/>
            <person name="Meng A."/>
            <person name="Brown T."/>
            <person name="Cohen L."/>
        </authorList>
    </citation>
    <scope>NUCLEOTIDE SEQUENCE</scope>
    <source>
        <strain evidence="3">CCMP3107</strain>
    </source>
</reference>
<dbReference type="PANTHER" id="PTHR43143">
    <property type="entry name" value="METALLOPHOSPHOESTERASE, CALCINEURIN SUPERFAMILY"/>
    <property type="match status" value="1"/>
</dbReference>
<dbReference type="AlphaFoldDB" id="A0A7S3UT48"/>
<feature type="compositionally biased region" description="Polar residues" evidence="1">
    <location>
        <begin position="103"/>
        <end position="128"/>
    </location>
</feature>
<dbReference type="InterPro" id="IPR004843">
    <property type="entry name" value="Calcineurin-like_PHP"/>
</dbReference>
<dbReference type="PANTHER" id="PTHR43143:SF1">
    <property type="entry name" value="SERINE_THREONINE-PROTEIN PHOSPHATASE CPPED1"/>
    <property type="match status" value="1"/>
</dbReference>
<dbReference type="Pfam" id="PF00149">
    <property type="entry name" value="Metallophos"/>
    <property type="match status" value="1"/>
</dbReference>
<sequence length="607" mass="68090">MGSSPEPAAGETPRPQQQQQVDRPSPTVSPAVNDLESDRASYLDWNQKWHQEDVQEDQEGEALDSQSRLKNGIISSSQQVLHNLQHDDEVNIFPPSVTDDESSGNQTTHMPQSYSESSSPGKTSSNGESQKDDEANMQVVEEVSSLSHAFPFSSTEEVRELPADIILGSPTHHGVTISLLIKGHIDAAEVWTSLDSQKWTKTDSIGPLEPDEVHEITLEGMETNMRYKYLFHFEIDSMPYWTPEYSFHTQRSRSSEFTFAITADSHLGTESHCNPARWKQTLQNVYNDKPDFWISLGDDFRVSKIDGEATLEAIEEVVKTQFPYLSIVSKTAPFFFVPGNHEYKIGSFQDGTPDNVAIRTANTLVKYLPNPRPGSFYSGNTIQEKYIIQGGLLENWYSWEWGDALFVVLDDYWYSGNLGKASWDVTLGFEQFIWLQKTLESSNANFKLVFHHHVSGSSRGGVEKTKYFEWGGHSTGANGEDTWAFDEKRPGWGGLSIHEILVENGVSIVFQGHDHLFTKQDHIDGIVYVTCPMPGYDPDEFWGGDQDNSLSFEAPNSKLLAPSGHLRVKVAESEIEVRYILSKIEADSPVNGSNGDIAYSFVVHTKK</sequence>